<feature type="region of interest" description="Disordered" evidence="1">
    <location>
        <begin position="63"/>
        <end position="106"/>
    </location>
</feature>
<proteinExistence type="predicted"/>
<feature type="compositionally biased region" description="Low complexity" evidence="1">
    <location>
        <begin position="235"/>
        <end position="248"/>
    </location>
</feature>
<evidence type="ECO:0000313" key="3">
    <source>
        <dbReference type="WBParaSite" id="PSAMB.scaffold1172size35012.g11566.t1"/>
    </source>
</evidence>
<accession>A0A914US13</accession>
<feature type="region of interest" description="Disordered" evidence="1">
    <location>
        <begin position="136"/>
        <end position="248"/>
    </location>
</feature>
<dbReference type="AlphaFoldDB" id="A0A914US13"/>
<sequence length="248" mass="26637">MRGKETSGDGGGAVLQHYRVRDILVNDARVRAPINRTKTSNRAGLEAGRSKSDLLAPMIAKTTRLPPDRPRAYRGDGDGRRPGVKQSGVTDLPTTGRPALHRHGPMAHLLNVGGALRMDEWPGRHSRRSAMFPLAPEIANPPKQRPSPPLRPNPNAPTTTLMFLHGASLRTPPPPPSPHIVLSPPPPPRSARSRSGRKLLYRDAIGRVVAAAKKGKGKNATAGGPNESMRRRAAAKNAARSNGRCSNE</sequence>
<feature type="compositionally biased region" description="Pro residues" evidence="1">
    <location>
        <begin position="171"/>
        <end position="189"/>
    </location>
</feature>
<feature type="compositionally biased region" description="Pro residues" evidence="1">
    <location>
        <begin position="143"/>
        <end position="155"/>
    </location>
</feature>
<name>A0A914US13_9BILA</name>
<evidence type="ECO:0000256" key="1">
    <source>
        <dbReference type="SAM" id="MobiDB-lite"/>
    </source>
</evidence>
<protein>
    <submittedName>
        <fullName evidence="3">Uncharacterized protein</fullName>
    </submittedName>
</protein>
<feature type="compositionally biased region" description="Basic and acidic residues" evidence="1">
    <location>
        <begin position="66"/>
        <end position="81"/>
    </location>
</feature>
<organism evidence="2 3">
    <name type="scientific">Plectus sambesii</name>
    <dbReference type="NCBI Taxonomy" id="2011161"/>
    <lineage>
        <taxon>Eukaryota</taxon>
        <taxon>Metazoa</taxon>
        <taxon>Ecdysozoa</taxon>
        <taxon>Nematoda</taxon>
        <taxon>Chromadorea</taxon>
        <taxon>Plectida</taxon>
        <taxon>Plectina</taxon>
        <taxon>Plectoidea</taxon>
        <taxon>Plectidae</taxon>
        <taxon>Plectus</taxon>
    </lineage>
</organism>
<reference evidence="3" key="1">
    <citation type="submission" date="2022-11" db="UniProtKB">
        <authorList>
            <consortium name="WormBaseParasite"/>
        </authorList>
    </citation>
    <scope>IDENTIFICATION</scope>
</reference>
<evidence type="ECO:0000313" key="2">
    <source>
        <dbReference type="Proteomes" id="UP000887566"/>
    </source>
</evidence>
<dbReference type="Proteomes" id="UP000887566">
    <property type="component" value="Unplaced"/>
</dbReference>
<dbReference type="WBParaSite" id="PSAMB.scaffold1172size35012.g11566.t1">
    <property type="protein sequence ID" value="PSAMB.scaffold1172size35012.g11566.t1"/>
    <property type="gene ID" value="PSAMB.scaffold1172size35012.g11566"/>
</dbReference>
<keyword evidence="2" id="KW-1185">Reference proteome</keyword>